<dbReference type="Proteomes" id="UP001314170">
    <property type="component" value="Unassembled WGS sequence"/>
</dbReference>
<organism evidence="1 2">
    <name type="scientific">Dovyalis caffra</name>
    <dbReference type="NCBI Taxonomy" id="77055"/>
    <lineage>
        <taxon>Eukaryota</taxon>
        <taxon>Viridiplantae</taxon>
        <taxon>Streptophyta</taxon>
        <taxon>Embryophyta</taxon>
        <taxon>Tracheophyta</taxon>
        <taxon>Spermatophyta</taxon>
        <taxon>Magnoliopsida</taxon>
        <taxon>eudicotyledons</taxon>
        <taxon>Gunneridae</taxon>
        <taxon>Pentapetalae</taxon>
        <taxon>rosids</taxon>
        <taxon>fabids</taxon>
        <taxon>Malpighiales</taxon>
        <taxon>Salicaceae</taxon>
        <taxon>Flacourtieae</taxon>
        <taxon>Dovyalis</taxon>
    </lineage>
</organism>
<dbReference type="EMBL" id="CAWUPB010000994">
    <property type="protein sequence ID" value="CAK7335488.1"/>
    <property type="molecule type" value="Genomic_DNA"/>
</dbReference>
<keyword evidence="2" id="KW-1185">Reference proteome</keyword>
<name>A0AAV1RJE1_9ROSI</name>
<comment type="caution">
    <text evidence="1">The sequence shown here is derived from an EMBL/GenBank/DDBJ whole genome shotgun (WGS) entry which is preliminary data.</text>
</comment>
<protein>
    <submittedName>
        <fullName evidence="1">Uncharacterized protein</fullName>
    </submittedName>
</protein>
<sequence>MDDVSILVDSNYFANLDILEEEDELMLPGADLAKMVNTKKATDNVNNVKEQCGEDEQQ</sequence>
<dbReference type="AlphaFoldDB" id="A0AAV1RJE1"/>
<evidence type="ECO:0000313" key="1">
    <source>
        <dbReference type="EMBL" id="CAK7335488.1"/>
    </source>
</evidence>
<accession>A0AAV1RJE1</accession>
<gene>
    <name evidence="1" type="ORF">DCAF_LOCUS10482</name>
</gene>
<reference evidence="1 2" key="1">
    <citation type="submission" date="2024-01" db="EMBL/GenBank/DDBJ databases">
        <authorList>
            <person name="Waweru B."/>
        </authorList>
    </citation>
    <scope>NUCLEOTIDE SEQUENCE [LARGE SCALE GENOMIC DNA]</scope>
</reference>
<proteinExistence type="predicted"/>
<evidence type="ECO:0000313" key="2">
    <source>
        <dbReference type="Proteomes" id="UP001314170"/>
    </source>
</evidence>